<evidence type="ECO:0000313" key="8">
    <source>
        <dbReference type="EMBL" id="RCN34156.1"/>
    </source>
</evidence>
<evidence type="ECO:0000256" key="3">
    <source>
        <dbReference type="ARBA" id="ARBA00022692"/>
    </source>
</evidence>
<dbReference type="GO" id="GO:0005783">
    <property type="term" value="C:endoplasmic reticulum"/>
    <property type="evidence" value="ECO:0007669"/>
    <property type="project" value="TreeGrafter"/>
</dbReference>
<comment type="subcellular location">
    <subcellularLocation>
        <location evidence="1 6">Membrane</location>
        <topology evidence="1 6">Multi-pass membrane protein</topology>
    </subcellularLocation>
</comment>
<dbReference type="InterPro" id="IPR039797">
    <property type="entry name" value="Pecanex"/>
</dbReference>
<organism evidence="8 9">
    <name type="scientific">Ancylostoma caninum</name>
    <name type="common">Dog hookworm</name>
    <dbReference type="NCBI Taxonomy" id="29170"/>
    <lineage>
        <taxon>Eukaryota</taxon>
        <taxon>Metazoa</taxon>
        <taxon>Ecdysozoa</taxon>
        <taxon>Nematoda</taxon>
        <taxon>Chromadorea</taxon>
        <taxon>Rhabditida</taxon>
        <taxon>Rhabditina</taxon>
        <taxon>Rhabditomorpha</taxon>
        <taxon>Strongyloidea</taxon>
        <taxon>Ancylostomatidae</taxon>
        <taxon>Ancylostomatinae</taxon>
        <taxon>Ancylostoma</taxon>
    </lineage>
</organism>
<keyword evidence="5" id="KW-0472">Membrane</keyword>
<comment type="caution">
    <text evidence="8">The sequence shown here is derived from an EMBL/GenBank/DDBJ whole genome shotgun (WGS) entry which is preliminary data.</text>
</comment>
<sequence>MTKHKEPAAVAVPQGLYRVVTGKYIIDGYSITDNSAVNLLQVHELRRLLVTLYVKCIVYYALASNKLQSWLTNETVRSTLDPIVANPRYADVDHLFCSTNDEDFDMNEMGISRSSFTEWYSLWISHCIHKRTERNTDEELNSDYITCLCFLLSLLGRRALGAASYNRHSNAAESFLCGLHALFKGDFRITCQRDEWVFADMDLLRCVISPAVKMALKLHQDHFAASDDFDDPESLYDLIAEHQTKLFISHEHDPAWRRAIIANTPSLLALRHMYDEGQDDYKIIMLNRMHLNMRVIKLNRECVRAFWAGQQQELIFLRNRNPERGSIQNARQVLRNMINSSADQPVGYPIYVSPLTTSFAETHAQMENIVGPPITVEGIGSAIRKAWTALRAHFGPSGSSSLGLQGGCGANVPPIALQQLSAMQPQQKQTTSSEMDDRASTTSAHVFRYLNEPLKSTGEPLVVWPSEEIRQISGRNSWYCQPMEGLMGRVMFTWHPNHPNRKLRSHIGDAIHLVAIPEMTCALVPVSEKGCSVLPPEKALELQSGENRKASYLFHSYASS</sequence>
<accession>A0A368FPQ8</accession>
<dbReference type="GO" id="GO:0016020">
    <property type="term" value="C:membrane"/>
    <property type="evidence" value="ECO:0007669"/>
    <property type="project" value="UniProtKB-SubCell"/>
</dbReference>
<dbReference type="InterPro" id="IPR007735">
    <property type="entry name" value="Pecanex_C"/>
</dbReference>
<feature type="domain" description="Pecanex C-terminal" evidence="7">
    <location>
        <begin position="143"/>
        <end position="365"/>
    </location>
</feature>
<dbReference type="Proteomes" id="UP000252519">
    <property type="component" value="Unassembled WGS sequence"/>
</dbReference>
<keyword evidence="3" id="KW-0812">Transmembrane</keyword>
<dbReference type="GO" id="GO:0007029">
    <property type="term" value="P:endoplasmic reticulum organization"/>
    <property type="evidence" value="ECO:0007669"/>
    <property type="project" value="TreeGrafter"/>
</dbReference>
<evidence type="ECO:0000256" key="1">
    <source>
        <dbReference type="ARBA" id="ARBA00004141"/>
    </source>
</evidence>
<proteinExistence type="inferred from homology"/>
<evidence type="ECO:0000256" key="4">
    <source>
        <dbReference type="ARBA" id="ARBA00022989"/>
    </source>
</evidence>
<keyword evidence="9" id="KW-1185">Reference proteome</keyword>
<keyword evidence="4" id="KW-1133">Transmembrane helix</keyword>
<evidence type="ECO:0000256" key="2">
    <source>
        <dbReference type="ARBA" id="ARBA00010170"/>
    </source>
</evidence>
<protein>
    <recommendedName>
        <fullName evidence="6">Pecanex-like protein</fullName>
    </recommendedName>
</protein>
<dbReference type="PANTHER" id="PTHR12372">
    <property type="entry name" value="PECANEX"/>
    <property type="match status" value="1"/>
</dbReference>
<comment type="similarity">
    <text evidence="2 6">Belongs to the pecanex family.</text>
</comment>
<dbReference type="AlphaFoldDB" id="A0A368FPQ8"/>
<name>A0A368FPQ8_ANCCA</name>
<dbReference type="PANTHER" id="PTHR12372:SF7">
    <property type="entry name" value="PROTEIN PECANEX"/>
    <property type="match status" value="1"/>
</dbReference>
<evidence type="ECO:0000256" key="5">
    <source>
        <dbReference type="ARBA" id="ARBA00023136"/>
    </source>
</evidence>
<evidence type="ECO:0000256" key="6">
    <source>
        <dbReference type="RuleBase" id="RU367089"/>
    </source>
</evidence>
<evidence type="ECO:0000259" key="7">
    <source>
        <dbReference type="Pfam" id="PF05041"/>
    </source>
</evidence>
<reference evidence="8 9" key="1">
    <citation type="submission" date="2014-10" db="EMBL/GenBank/DDBJ databases">
        <title>Draft genome of the hookworm Ancylostoma caninum.</title>
        <authorList>
            <person name="Mitreva M."/>
        </authorList>
    </citation>
    <scope>NUCLEOTIDE SEQUENCE [LARGE SCALE GENOMIC DNA]</scope>
    <source>
        <strain evidence="8 9">Baltimore</strain>
    </source>
</reference>
<gene>
    <name evidence="8" type="ORF">ANCCAN_19998</name>
</gene>
<dbReference type="EMBL" id="JOJR01000816">
    <property type="protein sequence ID" value="RCN34156.1"/>
    <property type="molecule type" value="Genomic_DNA"/>
</dbReference>
<evidence type="ECO:0000313" key="9">
    <source>
        <dbReference type="Proteomes" id="UP000252519"/>
    </source>
</evidence>
<dbReference type="Pfam" id="PF05041">
    <property type="entry name" value="Pecanex_C"/>
    <property type="match status" value="1"/>
</dbReference>
<dbReference type="STRING" id="29170.A0A368FPQ8"/>
<dbReference type="OrthoDB" id="10037631at2759"/>